<evidence type="ECO:0000256" key="4">
    <source>
        <dbReference type="ARBA" id="ARBA00022679"/>
    </source>
</evidence>
<evidence type="ECO:0000256" key="10">
    <source>
        <dbReference type="RuleBase" id="RU363066"/>
    </source>
</evidence>
<dbReference type="SUPFAM" id="SSF52540">
    <property type="entry name" value="P-loop containing nucleoside triphosphate hydrolases"/>
    <property type="match status" value="1"/>
</dbReference>
<keyword evidence="6 10" id="KW-0418">Kinase</keyword>
<dbReference type="Proteomes" id="UP000818266">
    <property type="component" value="Unassembled WGS sequence"/>
</dbReference>
<dbReference type="OrthoDB" id="9795716at2"/>
<sequence>MGVSGAGKTTVGLEAAALAGVRFLDADDLHSPANVEKMRSGIPLTDEDRAPWLDAVAASLRDDAPCIMACSALRRSYRDRLRQDAPLTAFVLLRATRELLAERLAGRTGHYMTEQLLDSQLATLDDPEDDEVVIEVDAARSIESLAEEIAAVFDRPVLE</sequence>
<evidence type="ECO:0000256" key="3">
    <source>
        <dbReference type="ARBA" id="ARBA00012054"/>
    </source>
</evidence>
<dbReference type="PANTHER" id="PTHR43442">
    <property type="entry name" value="GLUCONOKINASE-RELATED"/>
    <property type="match status" value="1"/>
</dbReference>
<dbReference type="EMBL" id="VIKT02000003">
    <property type="protein sequence ID" value="NHF62113.1"/>
    <property type="molecule type" value="Genomic_DNA"/>
</dbReference>
<dbReference type="GO" id="GO:0046316">
    <property type="term" value="F:gluconokinase activity"/>
    <property type="evidence" value="ECO:0007669"/>
    <property type="project" value="UniProtKB-EC"/>
</dbReference>
<dbReference type="GO" id="GO:0005524">
    <property type="term" value="F:ATP binding"/>
    <property type="evidence" value="ECO:0007669"/>
    <property type="project" value="UniProtKB-KW"/>
</dbReference>
<comment type="similarity">
    <text evidence="2 10">Belongs to the gluconokinase GntK/GntV family.</text>
</comment>
<dbReference type="FunFam" id="3.40.50.300:FF:000522">
    <property type="entry name" value="Gluconokinase"/>
    <property type="match status" value="1"/>
</dbReference>
<dbReference type="GO" id="GO:0019521">
    <property type="term" value="P:D-gluconate metabolic process"/>
    <property type="evidence" value="ECO:0007669"/>
    <property type="project" value="UniProtKB-KW"/>
</dbReference>
<dbReference type="EC" id="2.7.1.12" evidence="3 10"/>
<reference evidence="11 12" key="1">
    <citation type="submission" date="2020-03" db="EMBL/GenBank/DDBJ databases">
        <title>Chryseoglobus sp. isolated from a deep-sea seamount.</title>
        <authorList>
            <person name="Zhang D.-C."/>
        </authorList>
    </citation>
    <scope>NUCLEOTIDE SEQUENCE [LARGE SCALE GENOMIC DNA]</scope>
    <source>
        <strain evidence="11 12">KN1116</strain>
    </source>
</reference>
<evidence type="ECO:0000256" key="2">
    <source>
        <dbReference type="ARBA" id="ARBA00008420"/>
    </source>
</evidence>
<organism evidence="11 12">
    <name type="scientific">Microcella pacifica</name>
    <dbReference type="NCBI Taxonomy" id="2591847"/>
    <lineage>
        <taxon>Bacteria</taxon>
        <taxon>Bacillati</taxon>
        <taxon>Actinomycetota</taxon>
        <taxon>Actinomycetes</taxon>
        <taxon>Micrococcales</taxon>
        <taxon>Microbacteriaceae</taxon>
        <taxon>Microcella</taxon>
    </lineage>
</organism>
<keyword evidence="4 10" id="KW-0808">Transferase</keyword>
<comment type="pathway">
    <text evidence="1">Carbohydrate acid metabolism.</text>
</comment>
<evidence type="ECO:0000256" key="1">
    <source>
        <dbReference type="ARBA" id="ARBA00004761"/>
    </source>
</evidence>
<dbReference type="PANTHER" id="PTHR43442:SF3">
    <property type="entry name" value="GLUCONOKINASE-RELATED"/>
    <property type="match status" value="1"/>
</dbReference>
<evidence type="ECO:0000256" key="9">
    <source>
        <dbReference type="ARBA" id="ARBA00048090"/>
    </source>
</evidence>
<dbReference type="AlphaFoldDB" id="A0A9E5JTE5"/>
<dbReference type="InterPro" id="IPR027417">
    <property type="entry name" value="P-loop_NTPase"/>
</dbReference>
<proteinExistence type="inferred from homology"/>
<name>A0A9E5JTE5_9MICO</name>
<dbReference type="RefSeq" id="WP_152582122.1">
    <property type="nucleotide sequence ID" value="NZ_JAVJPO010000017.1"/>
</dbReference>
<keyword evidence="7 10" id="KW-0067">ATP-binding</keyword>
<dbReference type="GO" id="GO:0005737">
    <property type="term" value="C:cytoplasm"/>
    <property type="evidence" value="ECO:0007669"/>
    <property type="project" value="TreeGrafter"/>
</dbReference>
<dbReference type="InterPro" id="IPR006001">
    <property type="entry name" value="Therm_gnt_kin"/>
</dbReference>
<evidence type="ECO:0000256" key="7">
    <source>
        <dbReference type="ARBA" id="ARBA00022840"/>
    </source>
</evidence>
<comment type="catalytic activity">
    <reaction evidence="9 10">
        <text>D-gluconate + ATP = 6-phospho-D-gluconate + ADP + H(+)</text>
        <dbReference type="Rhea" id="RHEA:19433"/>
        <dbReference type="ChEBI" id="CHEBI:15378"/>
        <dbReference type="ChEBI" id="CHEBI:18391"/>
        <dbReference type="ChEBI" id="CHEBI:30616"/>
        <dbReference type="ChEBI" id="CHEBI:58759"/>
        <dbReference type="ChEBI" id="CHEBI:456216"/>
        <dbReference type="EC" id="2.7.1.12"/>
    </reaction>
</comment>
<dbReference type="Gene3D" id="3.40.50.300">
    <property type="entry name" value="P-loop containing nucleotide triphosphate hydrolases"/>
    <property type="match status" value="1"/>
</dbReference>
<evidence type="ECO:0000313" key="11">
    <source>
        <dbReference type="EMBL" id="NHF62113.1"/>
    </source>
</evidence>
<dbReference type="NCBIfam" id="TIGR01313">
    <property type="entry name" value="therm_gnt_kin"/>
    <property type="match status" value="1"/>
</dbReference>
<keyword evidence="12" id="KW-1185">Reference proteome</keyword>
<evidence type="ECO:0000256" key="8">
    <source>
        <dbReference type="ARBA" id="ARBA00023064"/>
    </source>
</evidence>
<evidence type="ECO:0000256" key="6">
    <source>
        <dbReference type="ARBA" id="ARBA00022777"/>
    </source>
</evidence>
<protein>
    <recommendedName>
        <fullName evidence="3 10">Gluconokinase</fullName>
        <ecNumber evidence="3 10">2.7.1.12</ecNumber>
    </recommendedName>
</protein>
<evidence type="ECO:0000313" key="12">
    <source>
        <dbReference type="Proteomes" id="UP000818266"/>
    </source>
</evidence>
<keyword evidence="5 10" id="KW-0547">Nucleotide-binding</keyword>
<dbReference type="CDD" id="cd02021">
    <property type="entry name" value="GntK"/>
    <property type="match status" value="1"/>
</dbReference>
<comment type="caution">
    <text evidence="11">The sequence shown here is derived from an EMBL/GenBank/DDBJ whole genome shotgun (WGS) entry which is preliminary data.</text>
</comment>
<evidence type="ECO:0000256" key="5">
    <source>
        <dbReference type="ARBA" id="ARBA00022741"/>
    </source>
</evidence>
<gene>
    <name evidence="11" type="ORF">FK219_002475</name>
</gene>
<dbReference type="Pfam" id="PF13671">
    <property type="entry name" value="AAA_33"/>
    <property type="match status" value="1"/>
</dbReference>
<keyword evidence="8" id="KW-0311">Gluconate utilization</keyword>
<accession>A0A9E5JTE5</accession>